<name>A0A8J8P0C0_HALGN</name>
<dbReference type="OrthoDB" id="323770at2759"/>
<dbReference type="EMBL" id="RRYP01003690">
    <property type="protein sequence ID" value="TNV83575.1"/>
    <property type="molecule type" value="Genomic_DNA"/>
</dbReference>
<dbReference type="InterPro" id="IPR014752">
    <property type="entry name" value="Arrestin-like_C"/>
</dbReference>
<accession>A0A8J8P0C0</accession>
<evidence type="ECO:0000313" key="2">
    <source>
        <dbReference type="Proteomes" id="UP000785679"/>
    </source>
</evidence>
<protein>
    <submittedName>
        <fullName evidence="1">Uncharacterized protein</fullName>
    </submittedName>
</protein>
<sequence>MADSSIDEDLFADNNVQGGGDGGLNEFGIGAGADVGNESLRNQSHYDAPPMYVHENEFTDFAKENQVQINQRYGYLCIFLYRPFYFPGQTVRGFAILDAFNEIPTKEIHLRVKGREIPGKHGNRIAKKLVKAPELFHLESFQQSQISGANISGVNKWGNSSALGGGASQVHGSKSSAPANEQGTIPINGPIKNPYQGQPSQGQLPQNMNQSPISLMETRSNVRTSLVDQQLPINFVNQPKNGPATISNVNDVTSGSQLGMQGGAEVAVFTEGAVQVQILPTAATNDRLPPNHRTSKYQDSNIEQPLPQQLLTIPPNPATLQNAQQQYPEMSNSVHPQKKLDLINSALVLSKRKIPKQDEEPARSIPLFDQKMVAFQFRDKEVKRGQYRIPFSFKLPLGLPGSFKYTQVNSKKSTIVDKIMIEYSIEVYIDLPSHPSLQIPNRLYHKKEIDVKEYLFTDLEIESDWKNYQKILNLKKVLRPNTIFAGVKHLNELNFDDALPKASDIQVDDEATPQLPPLEQLPSRYPMIEETKSELFGKEEQANAIAAQEYQQAIQKQRLNDLLHQRQSQGLTNNQWNIDQILSSKRCLCFKSNYTMRIQAQLNKQLFYPEEEVVLDFLVDSTRSERDIKEIRAKLKYTVTVRKADETLQTVDLDMAMVERGRGVKVRDKDLRKEQFVFNLGQIFSEYHKKKPVKMTTEKAAEVHKSKHKMVTAQQSLWDSGNTNKTEGGLLGGDLVRPSDPDFPMSQNKTAVAPMVPVSTHSQRKFERQKSKFIEESGGDHTFLTVKGITVSSEFSIDVALIVADTLGETTHEQSFPLTIRSRKYGEFINDLDSIGAQPVVAAAQEVLEKYSAIIQDPFSLPGCNFEVELAV</sequence>
<organism evidence="1 2">
    <name type="scientific">Halteria grandinella</name>
    <dbReference type="NCBI Taxonomy" id="5974"/>
    <lineage>
        <taxon>Eukaryota</taxon>
        <taxon>Sar</taxon>
        <taxon>Alveolata</taxon>
        <taxon>Ciliophora</taxon>
        <taxon>Intramacronucleata</taxon>
        <taxon>Spirotrichea</taxon>
        <taxon>Stichotrichia</taxon>
        <taxon>Sporadotrichida</taxon>
        <taxon>Halteriidae</taxon>
        <taxon>Halteria</taxon>
    </lineage>
</organism>
<dbReference type="AlphaFoldDB" id="A0A8J8P0C0"/>
<proteinExistence type="predicted"/>
<keyword evidence="2" id="KW-1185">Reference proteome</keyword>
<dbReference type="Proteomes" id="UP000785679">
    <property type="component" value="Unassembled WGS sequence"/>
</dbReference>
<gene>
    <name evidence="1" type="ORF">FGO68_gene12159</name>
</gene>
<reference evidence="1" key="1">
    <citation type="submission" date="2019-06" db="EMBL/GenBank/DDBJ databases">
        <authorList>
            <person name="Zheng W."/>
        </authorList>
    </citation>
    <scope>NUCLEOTIDE SEQUENCE</scope>
    <source>
        <strain evidence="1">QDHG01</strain>
    </source>
</reference>
<dbReference type="Gene3D" id="2.60.40.640">
    <property type="match status" value="1"/>
</dbReference>
<evidence type="ECO:0000313" key="1">
    <source>
        <dbReference type="EMBL" id="TNV83575.1"/>
    </source>
</evidence>
<comment type="caution">
    <text evidence="1">The sequence shown here is derived from an EMBL/GenBank/DDBJ whole genome shotgun (WGS) entry which is preliminary data.</text>
</comment>